<dbReference type="RefSeq" id="WP_006040537.1">
    <property type="nucleotide sequence ID" value="NZ_AEDD01000015.1"/>
</dbReference>
<dbReference type="EMBL" id="AEDD01000015">
    <property type="protein sequence ID" value="EFM08543.1"/>
    <property type="molecule type" value="Genomic_DNA"/>
</dbReference>
<dbReference type="Proteomes" id="UP000005387">
    <property type="component" value="Unassembled WGS sequence"/>
</dbReference>
<reference evidence="1 2" key="1">
    <citation type="submission" date="2010-07" db="EMBL/GenBank/DDBJ databases">
        <title>The draft genome of Paenibacillus curdlanolyticus YK9.</title>
        <authorList>
            <consortium name="US DOE Joint Genome Institute (JGI-PGF)"/>
            <person name="Lucas S."/>
            <person name="Copeland A."/>
            <person name="Lapidus A."/>
            <person name="Cheng J.-F."/>
            <person name="Bruce D."/>
            <person name="Goodwin L."/>
            <person name="Pitluck S."/>
            <person name="Land M.L."/>
            <person name="Hauser L."/>
            <person name="Chang Y.-J."/>
            <person name="Jeffries C."/>
            <person name="Anderson I.J."/>
            <person name="Johnson E."/>
            <person name="Loganathan U."/>
            <person name="Mulhopadhyay B."/>
            <person name="Kyrpides N."/>
            <person name="Woyke T.J."/>
        </authorList>
    </citation>
    <scope>NUCLEOTIDE SEQUENCE [LARGE SCALE GENOMIC DNA]</scope>
    <source>
        <strain evidence="1 2">YK9</strain>
    </source>
</reference>
<dbReference type="OrthoDB" id="2591282at2"/>
<organism evidence="1 2">
    <name type="scientific">Paenibacillus curdlanolyticus YK9</name>
    <dbReference type="NCBI Taxonomy" id="717606"/>
    <lineage>
        <taxon>Bacteria</taxon>
        <taxon>Bacillati</taxon>
        <taxon>Bacillota</taxon>
        <taxon>Bacilli</taxon>
        <taxon>Bacillales</taxon>
        <taxon>Paenibacillaceae</taxon>
        <taxon>Paenibacillus</taxon>
    </lineage>
</organism>
<dbReference type="STRING" id="717606.PaecuDRAFT_4554"/>
<dbReference type="AlphaFoldDB" id="E0IFW3"/>
<protein>
    <submittedName>
        <fullName evidence="1">Uncharacterized protein</fullName>
    </submittedName>
</protein>
<proteinExistence type="predicted"/>
<dbReference type="eggNOG" id="ENOG5033GP3">
    <property type="taxonomic scope" value="Bacteria"/>
</dbReference>
<gene>
    <name evidence="1" type="ORF">PaecuDRAFT_4554</name>
</gene>
<accession>E0IFW3</accession>
<name>E0IFW3_9BACL</name>
<evidence type="ECO:0000313" key="1">
    <source>
        <dbReference type="EMBL" id="EFM08543.1"/>
    </source>
</evidence>
<keyword evidence="2" id="KW-1185">Reference proteome</keyword>
<sequence>MALAHRRAQVKLSPPQFSYFREVSFSVGNDPLVRIDPLREITPGVFLITLHVQGLSKAKALATLLTRTKTFGMIRVLVRVRNAGRLVKPITRKLSPNQIEALYRTAYKTNRYFSFVTVQTGFGVTHVYPVYKLRIIQFFNDELSDLYANYNNVAAFVFRNVSRAIVSGTGIRFSTVQKK</sequence>
<evidence type="ECO:0000313" key="2">
    <source>
        <dbReference type="Proteomes" id="UP000005387"/>
    </source>
</evidence>